<feature type="chain" id="PRO_5028166943" description="Lipoprotein" evidence="1">
    <location>
        <begin position="23"/>
        <end position="124"/>
    </location>
</feature>
<gene>
    <name evidence="2" type="ORF">ENK37_06580</name>
</gene>
<organism evidence="2">
    <name type="scientific">Oceanithermus profundus</name>
    <dbReference type="NCBI Taxonomy" id="187137"/>
    <lineage>
        <taxon>Bacteria</taxon>
        <taxon>Thermotogati</taxon>
        <taxon>Deinococcota</taxon>
        <taxon>Deinococci</taxon>
        <taxon>Thermales</taxon>
        <taxon>Thermaceae</taxon>
        <taxon>Oceanithermus</taxon>
    </lineage>
</organism>
<sequence length="124" mass="13125">MTRHFWFFLGAALAVAGITACGGPPANGEPEQSYTIVNSASSTFRIISGEAGPVAALPRRINFNGNGLHKGQSQRFSVQYGECDTDWKVIVYYNDPGATACAQVKTVPCGGSATFVFNNTNCSP</sequence>
<feature type="signal peptide" evidence="1">
    <location>
        <begin position="1"/>
        <end position="22"/>
    </location>
</feature>
<dbReference type="PROSITE" id="PS51257">
    <property type="entry name" value="PROKAR_LIPOPROTEIN"/>
    <property type="match status" value="1"/>
</dbReference>
<accession>A0A7C4ZI05</accession>
<dbReference type="Proteomes" id="UP000885759">
    <property type="component" value="Unassembled WGS sequence"/>
</dbReference>
<reference evidence="2" key="1">
    <citation type="journal article" date="2020" name="mSystems">
        <title>Genome- and Community-Level Interaction Insights into Carbon Utilization and Element Cycling Functions of Hydrothermarchaeota in Hydrothermal Sediment.</title>
        <authorList>
            <person name="Zhou Z."/>
            <person name="Liu Y."/>
            <person name="Xu W."/>
            <person name="Pan J."/>
            <person name="Luo Z.H."/>
            <person name="Li M."/>
        </authorList>
    </citation>
    <scope>NUCLEOTIDE SEQUENCE [LARGE SCALE GENOMIC DNA]</scope>
    <source>
        <strain evidence="2">HyVt-570</strain>
    </source>
</reference>
<evidence type="ECO:0008006" key="3">
    <source>
        <dbReference type="Google" id="ProtNLM"/>
    </source>
</evidence>
<comment type="caution">
    <text evidence="2">The sequence shown here is derived from an EMBL/GenBank/DDBJ whole genome shotgun (WGS) entry which is preliminary data.</text>
</comment>
<evidence type="ECO:0000256" key="1">
    <source>
        <dbReference type="SAM" id="SignalP"/>
    </source>
</evidence>
<proteinExistence type="predicted"/>
<dbReference type="AlphaFoldDB" id="A0A7C4ZI05"/>
<name>A0A7C4ZI05_9DEIN</name>
<dbReference type="EMBL" id="DRPZ01000174">
    <property type="protein sequence ID" value="HGY09701.1"/>
    <property type="molecule type" value="Genomic_DNA"/>
</dbReference>
<keyword evidence="1" id="KW-0732">Signal</keyword>
<protein>
    <recommendedName>
        <fullName evidence="3">Lipoprotein</fullName>
    </recommendedName>
</protein>
<evidence type="ECO:0000313" key="2">
    <source>
        <dbReference type="EMBL" id="HGY09701.1"/>
    </source>
</evidence>